<evidence type="ECO:0000313" key="3">
    <source>
        <dbReference type="Proteomes" id="UP001203880"/>
    </source>
</evidence>
<dbReference type="InterPro" id="IPR050312">
    <property type="entry name" value="IolE/XylAMocC-like"/>
</dbReference>
<keyword evidence="3" id="KW-1185">Reference proteome</keyword>
<sequence length="272" mass="28939">MMQFGLNHMTAPRLNARDLLAMAAGLGCVGVEFRNDLDGPLFQGEAPEDIGAAARAANLRILALAEVKAFNVEPAAQLTDTLALMQTAVACGAEGIALIPFVADAQSPRADQRHTLRAALEVLLPPLEDHGLIGLIEPLGFANSTLRFKADVVSVLDDMNRPACLGLVHDTFHHHLAGEDTVHADVTALVHVSGVTDPAPTADQMTDAHRVLVDAGDRLGNLDQLQTLRAAGYDGAVSFEAFAPEIHQMTRPADALARSKEFITSHLARWAA</sequence>
<accession>A0ABT0Q4P8</accession>
<dbReference type="RefSeq" id="WP_249711060.1">
    <property type="nucleotide sequence ID" value="NZ_JAMFMB010000019.1"/>
</dbReference>
<proteinExistence type="predicted"/>
<comment type="caution">
    <text evidence="2">The sequence shown here is derived from an EMBL/GenBank/DDBJ whole genome shotgun (WGS) entry which is preliminary data.</text>
</comment>
<reference evidence="2" key="1">
    <citation type="submission" date="2022-05" db="EMBL/GenBank/DDBJ databases">
        <authorList>
            <person name="Park J.-S."/>
        </authorList>
    </citation>
    <scope>NUCLEOTIDE SEQUENCE</scope>
    <source>
        <strain evidence="2">2012CJ41-6</strain>
    </source>
</reference>
<dbReference type="InterPro" id="IPR013022">
    <property type="entry name" value="Xyl_isomerase-like_TIM-brl"/>
</dbReference>
<dbReference type="Gene3D" id="3.20.20.150">
    <property type="entry name" value="Divalent-metal-dependent TIM barrel enzymes"/>
    <property type="match status" value="1"/>
</dbReference>
<dbReference type="InterPro" id="IPR036237">
    <property type="entry name" value="Xyl_isomerase-like_sf"/>
</dbReference>
<name>A0ABT0Q4P8_9RHOB</name>
<evidence type="ECO:0000259" key="1">
    <source>
        <dbReference type="Pfam" id="PF01261"/>
    </source>
</evidence>
<dbReference type="Pfam" id="PF01261">
    <property type="entry name" value="AP_endonuc_2"/>
    <property type="match status" value="1"/>
</dbReference>
<dbReference type="PANTHER" id="PTHR12110:SF21">
    <property type="entry name" value="XYLOSE ISOMERASE-LIKE TIM BARREL DOMAIN-CONTAINING PROTEIN"/>
    <property type="match status" value="1"/>
</dbReference>
<dbReference type="PANTHER" id="PTHR12110">
    <property type="entry name" value="HYDROXYPYRUVATE ISOMERASE"/>
    <property type="match status" value="1"/>
</dbReference>
<protein>
    <submittedName>
        <fullName evidence="2">TIM barrel protein</fullName>
    </submittedName>
</protein>
<dbReference type="SUPFAM" id="SSF51658">
    <property type="entry name" value="Xylose isomerase-like"/>
    <property type="match status" value="1"/>
</dbReference>
<evidence type="ECO:0000313" key="2">
    <source>
        <dbReference type="EMBL" id="MCL6284828.1"/>
    </source>
</evidence>
<dbReference type="Proteomes" id="UP001203880">
    <property type="component" value="Unassembled WGS sequence"/>
</dbReference>
<feature type="domain" description="Xylose isomerase-like TIM barrel" evidence="1">
    <location>
        <begin position="21"/>
        <end position="263"/>
    </location>
</feature>
<gene>
    <name evidence="2" type="ORF">M3P21_14940</name>
</gene>
<dbReference type="EMBL" id="JAMFMB010000019">
    <property type="protein sequence ID" value="MCL6284828.1"/>
    <property type="molecule type" value="Genomic_DNA"/>
</dbReference>
<organism evidence="2 3">
    <name type="scientific">Ruegeria spongiae</name>
    <dbReference type="NCBI Taxonomy" id="2942209"/>
    <lineage>
        <taxon>Bacteria</taxon>
        <taxon>Pseudomonadati</taxon>
        <taxon>Pseudomonadota</taxon>
        <taxon>Alphaproteobacteria</taxon>
        <taxon>Rhodobacterales</taxon>
        <taxon>Roseobacteraceae</taxon>
        <taxon>Ruegeria</taxon>
    </lineage>
</organism>